<dbReference type="KEGG" id="csv:101202742"/>
<dbReference type="OMA" id="YHIHASC"/>
<feature type="domain" description="DC1" evidence="2">
    <location>
        <begin position="122"/>
        <end position="166"/>
    </location>
</feature>
<dbReference type="AlphaFoldDB" id="A0A0A0LF12"/>
<keyword evidence="4" id="KW-1185">Reference proteome</keyword>
<feature type="domain" description="DC1" evidence="2">
    <location>
        <begin position="64"/>
        <end position="111"/>
    </location>
</feature>
<dbReference type="Proteomes" id="UP000029981">
    <property type="component" value="Chromosome 3"/>
</dbReference>
<gene>
    <name evidence="3" type="ORF">Csa_3G806240</name>
</gene>
<dbReference type="PANTHER" id="PTHR46288">
    <property type="entry name" value="PHORBOL-ESTER/DAG-TYPE DOMAIN-CONTAINING PROTEIN"/>
    <property type="match status" value="1"/>
</dbReference>
<reference evidence="3 4" key="4">
    <citation type="journal article" date="2011" name="BMC Genomics">
        <title>RNA-Seq improves annotation of protein-coding genes in the cucumber genome.</title>
        <authorList>
            <person name="Li Z."/>
            <person name="Zhang Z."/>
            <person name="Yan P."/>
            <person name="Huang S."/>
            <person name="Fei Z."/>
            <person name="Lin K."/>
        </authorList>
    </citation>
    <scope>NUCLEOTIDE SEQUENCE [LARGE SCALE GENOMIC DNA]</scope>
    <source>
        <strain evidence="4">cv. 9930</strain>
    </source>
</reference>
<accession>A0A0A0LF12</accession>
<evidence type="ECO:0000313" key="4">
    <source>
        <dbReference type="Proteomes" id="UP000029981"/>
    </source>
</evidence>
<organism evidence="3 4">
    <name type="scientific">Cucumis sativus</name>
    <name type="common">Cucumber</name>
    <dbReference type="NCBI Taxonomy" id="3659"/>
    <lineage>
        <taxon>Eukaryota</taxon>
        <taxon>Viridiplantae</taxon>
        <taxon>Streptophyta</taxon>
        <taxon>Embryophyta</taxon>
        <taxon>Tracheophyta</taxon>
        <taxon>Spermatophyta</taxon>
        <taxon>Magnoliopsida</taxon>
        <taxon>eudicotyledons</taxon>
        <taxon>Gunneridae</taxon>
        <taxon>Pentapetalae</taxon>
        <taxon>rosids</taxon>
        <taxon>fabids</taxon>
        <taxon>Cucurbitales</taxon>
        <taxon>Cucurbitaceae</taxon>
        <taxon>Benincaseae</taxon>
        <taxon>Cucumis</taxon>
    </lineage>
</organism>
<evidence type="ECO:0000256" key="1">
    <source>
        <dbReference type="ARBA" id="ARBA00022737"/>
    </source>
</evidence>
<evidence type="ECO:0000313" key="3">
    <source>
        <dbReference type="EMBL" id="KGN59292.1"/>
    </source>
</evidence>
<proteinExistence type="predicted"/>
<dbReference type="Pfam" id="PF03107">
    <property type="entry name" value="C1_2"/>
    <property type="match status" value="3"/>
</dbReference>
<dbReference type="SUPFAM" id="SSF57889">
    <property type="entry name" value="Cysteine-rich domain"/>
    <property type="match status" value="2"/>
</dbReference>
<protein>
    <recommendedName>
        <fullName evidence="2">DC1 domain-containing protein</fullName>
    </recommendedName>
</protein>
<dbReference type="PANTHER" id="PTHR46288:SF68">
    <property type="entry name" value="DC1 DOMAIN-CONTAINING PROTEIN"/>
    <property type="match status" value="1"/>
</dbReference>
<dbReference type="InterPro" id="IPR004146">
    <property type="entry name" value="DC1"/>
</dbReference>
<reference evidence="3 4" key="3">
    <citation type="journal article" date="2010" name="BMC Genomics">
        <title>Transcriptome sequencing and comparative analysis of cucumber flowers with different sex types.</title>
        <authorList>
            <person name="Guo S."/>
            <person name="Zheng Y."/>
            <person name="Joung J.G."/>
            <person name="Liu S."/>
            <person name="Zhang Z."/>
            <person name="Crasta O.R."/>
            <person name="Sobral B.W."/>
            <person name="Xu Y."/>
            <person name="Huang S."/>
            <person name="Fei Z."/>
        </authorList>
    </citation>
    <scope>NUCLEOTIDE SEQUENCE [LARGE SCALE GENOMIC DNA]</scope>
    <source>
        <strain evidence="4">cv. 9930</strain>
    </source>
</reference>
<feature type="domain" description="DC1" evidence="2">
    <location>
        <begin position="7"/>
        <end position="55"/>
    </location>
</feature>
<name>A0A0A0LF12_CUCSA</name>
<evidence type="ECO:0000259" key="2">
    <source>
        <dbReference type="Pfam" id="PF03107"/>
    </source>
</evidence>
<dbReference type="EMBL" id="CM002924">
    <property type="protein sequence ID" value="KGN59292.1"/>
    <property type="molecule type" value="Genomic_DNA"/>
</dbReference>
<dbReference type="STRING" id="3659.A0A0A0LF12"/>
<dbReference type="InterPro" id="IPR046349">
    <property type="entry name" value="C1-like_sf"/>
</dbReference>
<dbReference type="Gene3D" id="3.30.60.20">
    <property type="match status" value="1"/>
</dbReference>
<reference evidence="3 4" key="2">
    <citation type="journal article" date="2009" name="PLoS ONE">
        <title>An integrated genetic and cytogenetic map of the cucumber genome.</title>
        <authorList>
            <person name="Ren Y."/>
            <person name="Zhang Z."/>
            <person name="Liu J."/>
            <person name="Staub J.E."/>
            <person name="Han Y."/>
            <person name="Cheng Z."/>
            <person name="Li X."/>
            <person name="Lu J."/>
            <person name="Miao H."/>
            <person name="Kang H."/>
            <person name="Xie B."/>
            <person name="Gu X."/>
            <person name="Wang X."/>
            <person name="Du Y."/>
            <person name="Jin W."/>
            <person name="Huang S."/>
        </authorList>
    </citation>
    <scope>NUCLEOTIDE SEQUENCE [LARGE SCALE GENOMIC DNA]</scope>
    <source>
        <strain evidence="4">cv. 9930</strain>
    </source>
</reference>
<sequence>MDEYKHFSHLHDLKLYQIQEDQTNQQFRCSGCYSLCHGLVYGCQSCEFFLHEACATAPRSLQHPSHPSHHLTLLPSPTYPDGSFLCNACGATGSSFCFSCIPCDIDLHVDCGLLPQQLDLESHRHTLSLLFSPPSSICNLCRRAIDSRYWSYSCSTCNFDIHTYCATTPTAPPVGGMRNDRHLQFPAVDQEDYDSVSPVDRYGGATTVNPRDGVVVDPFLQAQAELHELQMQMQIVNEMAKMMASVNLSSLAP</sequence>
<dbReference type="eggNOG" id="ENOG502RZZE">
    <property type="taxonomic scope" value="Eukaryota"/>
</dbReference>
<keyword evidence="1" id="KW-0677">Repeat</keyword>
<dbReference type="Gramene" id="KGN59292">
    <property type="protein sequence ID" value="KGN59292"/>
    <property type="gene ID" value="Csa_3G806240"/>
</dbReference>
<reference evidence="3 4" key="1">
    <citation type="journal article" date="2009" name="Nat. Genet.">
        <title>The genome of the cucumber, Cucumis sativus L.</title>
        <authorList>
            <person name="Huang S."/>
            <person name="Li R."/>
            <person name="Zhang Z."/>
            <person name="Li L."/>
            <person name="Gu X."/>
            <person name="Fan W."/>
            <person name="Lucas W.J."/>
            <person name="Wang X."/>
            <person name="Xie B."/>
            <person name="Ni P."/>
            <person name="Ren Y."/>
            <person name="Zhu H."/>
            <person name="Li J."/>
            <person name="Lin K."/>
            <person name="Jin W."/>
            <person name="Fei Z."/>
            <person name="Li G."/>
            <person name="Staub J."/>
            <person name="Kilian A."/>
            <person name="van der Vossen E.A."/>
            <person name="Wu Y."/>
            <person name="Guo J."/>
            <person name="He J."/>
            <person name="Jia Z."/>
            <person name="Ren Y."/>
            <person name="Tian G."/>
            <person name="Lu Y."/>
            <person name="Ruan J."/>
            <person name="Qian W."/>
            <person name="Wang M."/>
            <person name="Huang Q."/>
            <person name="Li B."/>
            <person name="Xuan Z."/>
            <person name="Cao J."/>
            <person name="Asan"/>
            <person name="Wu Z."/>
            <person name="Zhang J."/>
            <person name="Cai Q."/>
            <person name="Bai Y."/>
            <person name="Zhao B."/>
            <person name="Han Y."/>
            <person name="Li Y."/>
            <person name="Li X."/>
            <person name="Wang S."/>
            <person name="Shi Q."/>
            <person name="Liu S."/>
            <person name="Cho W.K."/>
            <person name="Kim J.Y."/>
            <person name="Xu Y."/>
            <person name="Heller-Uszynska K."/>
            <person name="Miao H."/>
            <person name="Cheng Z."/>
            <person name="Zhang S."/>
            <person name="Wu J."/>
            <person name="Yang Y."/>
            <person name="Kang H."/>
            <person name="Li M."/>
            <person name="Liang H."/>
            <person name="Ren X."/>
            <person name="Shi Z."/>
            <person name="Wen M."/>
            <person name="Jian M."/>
            <person name="Yang H."/>
            <person name="Zhang G."/>
            <person name="Yang Z."/>
            <person name="Chen R."/>
            <person name="Liu S."/>
            <person name="Li J."/>
            <person name="Ma L."/>
            <person name="Liu H."/>
            <person name="Zhou Y."/>
            <person name="Zhao J."/>
            <person name="Fang X."/>
            <person name="Li G."/>
            <person name="Fang L."/>
            <person name="Li Y."/>
            <person name="Liu D."/>
            <person name="Zheng H."/>
            <person name="Zhang Y."/>
            <person name="Qin N."/>
            <person name="Li Z."/>
            <person name="Yang G."/>
            <person name="Yang S."/>
            <person name="Bolund L."/>
            <person name="Kristiansen K."/>
            <person name="Zheng H."/>
            <person name="Li S."/>
            <person name="Zhang X."/>
            <person name="Yang H."/>
            <person name="Wang J."/>
            <person name="Sun R."/>
            <person name="Zhang B."/>
            <person name="Jiang S."/>
            <person name="Wang J."/>
            <person name="Du Y."/>
            <person name="Li S."/>
        </authorList>
    </citation>
    <scope>NUCLEOTIDE SEQUENCE [LARGE SCALE GENOMIC DNA]</scope>
    <source>
        <strain evidence="4">cv. 9930</strain>
    </source>
</reference>
<dbReference type="OrthoDB" id="1036688at2759"/>